<dbReference type="Pfam" id="PF06429">
    <property type="entry name" value="Flg_bbr_C"/>
    <property type="match status" value="1"/>
</dbReference>
<comment type="caution">
    <text evidence="6">The sequence shown here is derived from an EMBL/GenBank/DDBJ whole genome shotgun (WGS) entry which is preliminary data.</text>
</comment>
<gene>
    <name evidence="6" type="ORF">E3A20_04620</name>
</gene>
<evidence type="ECO:0000256" key="1">
    <source>
        <dbReference type="ARBA" id="ARBA00004117"/>
    </source>
</evidence>
<feature type="non-terminal residue" evidence="6">
    <location>
        <position position="1"/>
    </location>
</feature>
<dbReference type="PANTHER" id="PTHR30435">
    <property type="entry name" value="FLAGELLAR PROTEIN"/>
    <property type="match status" value="1"/>
</dbReference>
<dbReference type="AlphaFoldDB" id="A0A5C6MBG9"/>
<keyword evidence="7" id="KW-1185">Reference proteome</keyword>
<dbReference type="InterPro" id="IPR010930">
    <property type="entry name" value="Flg_bb/hook_C_dom"/>
</dbReference>
<dbReference type="PANTHER" id="PTHR30435:SF19">
    <property type="entry name" value="FLAGELLAR BASAL-BODY ROD PROTEIN FLGG"/>
    <property type="match status" value="1"/>
</dbReference>
<proteinExistence type="inferred from homology"/>
<dbReference type="Proteomes" id="UP000321083">
    <property type="component" value="Unassembled WGS sequence"/>
</dbReference>
<evidence type="ECO:0000256" key="4">
    <source>
        <dbReference type="RuleBase" id="RU362116"/>
    </source>
</evidence>
<dbReference type="EMBL" id="SRHE01000054">
    <property type="protein sequence ID" value="TWW11539.1"/>
    <property type="molecule type" value="Genomic_DNA"/>
</dbReference>
<evidence type="ECO:0000259" key="5">
    <source>
        <dbReference type="Pfam" id="PF06429"/>
    </source>
</evidence>
<reference evidence="6 7" key="1">
    <citation type="submission" date="2019-08" db="EMBL/GenBank/DDBJ databases">
        <title>100 year-old enigma solved: identification of Planctomyces bekefii, the type genus and species of the phylum Planctomycetes.</title>
        <authorList>
            <person name="Svetlana D.N."/>
            <person name="Overmann J."/>
        </authorList>
    </citation>
    <scope>NUCLEOTIDE SEQUENCE [LARGE SCALE GENOMIC DNA]</scope>
    <source>
        <strain evidence="6">Phe10_nw2017</strain>
    </source>
</reference>
<dbReference type="SUPFAM" id="SSF117143">
    <property type="entry name" value="Flagellar hook protein flgE"/>
    <property type="match status" value="1"/>
</dbReference>
<evidence type="ECO:0000256" key="2">
    <source>
        <dbReference type="ARBA" id="ARBA00009677"/>
    </source>
</evidence>
<accession>A0A5C6MBG9</accession>
<comment type="similarity">
    <text evidence="2 4">Belongs to the flagella basal body rod proteins family.</text>
</comment>
<evidence type="ECO:0000313" key="6">
    <source>
        <dbReference type="EMBL" id="TWW11539.1"/>
    </source>
</evidence>
<comment type="subcellular location">
    <subcellularLocation>
        <location evidence="1 4">Bacterial flagellum basal body</location>
    </subcellularLocation>
</comment>
<protein>
    <submittedName>
        <fullName evidence="6">Distal rod protein, transmission shaft</fullName>
    </submittedName>
</protein>
<name>A0A5C6MBG9_9PLAN</name>
<dbReference type="GO" id="GO:0009425">
    <property type="term" value="C:bacterial-type flagellum basal body"/>
    <property type="evidence" value="ECO:0007669"/>
    <property type="project" value="UniProtKB-SubCell"/>
</dbReference>
<organism evidence="6 7">
    <name type="scientific">Planctomyces bekefii</name>
    <dbReference type="NCBI Taxonomy" id="1653850"/>
    <lineage>
        <taxon>Bacteria</taxon>
        <taxon>Pseudomonadati</taxon>
        <taxon>Planctomycetota</taxon>
        <taxon>Planctomycetia</taxon>
        <taxon>Planctomycetales</taxon>
        <taxon>Planctomycetaceae</taxon>
        <taxon>Planctomyces</taxon>
    </lineage>
</organism>
<evidence type="ECO:0000256" key="3">
    <source>
        <dbReference type="ARBA" id="ARBA00023143"/>
    </source>
</evidence>
<sequence>FINPSGLMAKGRNLFNATEASGEPIVGVANQNGIGAIHHQQLEASNVNIVEEMVNMITGQRAYEMNSKVIQTGDQMLQSTVAIR</sequence>
<reference evidence="6 7" key="2">
    <citation type="submission" date="2019-08" db="EMBL/GenBank/DDBJ databases">
        <authorList>
            <person name="Henke P."/>
        </authorList>
    </citation>
    <scope>NUCLEOTIDE SEQUENCE [LARGE SCALE GENOMIC DNA]</scope>
    <source>
        <strain evidence="6">Phe10_nw2017</strain>
    </source>
</reference>
<dbReference type="InterPro" id="IPR020013">
    <property type="entry name" value="Flagellar_FlgE/F/G"/>
</dbReference>
<feature type="domain" description="Flagellar basal-body/hook protein C-terminal" evidence="5">
    <location>
        <begin position="42"/>
        <end position="81"/>
    </location>
</feature>
<dbReference type="NCBIfam" id="TIGR03506">
    <property type="entry name" value="FlgEFG_subfam"/>
    <property type="match status" value="1"/>
</dbReference>
<dbReference type="GO" id="GO:0071978">
    <property type="term" value="P:bacterial-type flagellum-dependent swarming motility"/>
    <property type="evidence" value="ECO:0007669"/>
    <property type="project" value="TreeGrafter"/>
</dbReference>
<evidence type="ECO:0000313" key="7">
    <source>
        <dbReference type="Proteomes" id="UP000321083"/>
    </source>
</evidence>
<keyword evidence="3 4" id="KW-0975">Bacterial flagellum</keyword>
<dbReference type="InterPro" id="IPR037925">
    <property type="entry name" value="FlgE/F/G-like"/>
</dbReference>